<sequence>MSVPRDISDLFTGHSIVENPGIPSDITCVVATSTALEEFLQGLYSSPKNMLARPWSLLGGENGEGRETTEGLKKVGLQPQCKMPRKKWSRRASREPPSIPSLLTKKQALPQAKSSYEKLKMEHRQIIPDMQILKSENIEALQKFSELTKELGFYCD</sequence>
<reference evidence="2" key="1">
    <citation type="submission" date="2020-03" db="EMBL/GenBank/DDBJ databases">
        <title>Studies in the Genomics of Life Span.</title>
        <authorList>
            <person name="Glass D."/>
        </authorList>
    </citation>
    <scope>NUCLEOTIDE SEQUENCE</scope>
    <source>
        <strain evidence="2">LTLLF</strain>
        <tissue evidence="2">Muscle</tissue>
    </source>
</reference>
<comment type="caution">
    <text evidence="2">The sequence shown here is derived from an EMBL/GenBank/DDBJ whole genome shotgun (WGS) entry which is preliminary data.</text>
</comment>
<proteinExistence type="predicted"/>
<accession>A0A8J6GF72</accession>
<gene>
    <name evidence="2" type="ORF">LTLLF_145740</name>
</gene>
<feature type="region of interest" description="Disordered" evidence="1">
    <location>
        <begin position="83"/>
        <end position="102"/>
    </location>
</feature>
<evidence type="ECO:0000313" key="2">
    <source>
        <dbReference type="EMBL" id="KAH0512246.1"/>
    </source>
</evidence>
<protein>
    <submittedName>
        <fullName evidence="2">Uncharacterized protein</fullName>
    </submittedName>
</protein>
<organism evidence="2 3">
    <name type="scientific">Microtus ochrogaster</name>
    <name type="common">Prairie vole</name>
    <dbReference type="NCBI Taxonomy" id="79684"/>
    <lineage>
        <taxon>Eukaryota</taxon>
        <taxon>Metazoa</taxon>
        <taxon>Chordata</taxon>
        <taxon>Craniata</taxon>
        <taxon>Vertebrata</taxon>
        <taxon>Euteleostomi</taxon>
        <taxon>Mammalia</taxon>
        <taxon>Eutheria</taxon>
        <taxon>Euarchontoglires</taxon>
        <taxon>Glires</taxon>
        <taxon>Rodentia</taxon>
        <taxon>Myomorpha</taxon>
        <taxon>Muroidea</taxon>
        <taxon>Cricetidae</taxon>
        <taxon>Arvicolinae</taxon>
        <taxon>Microtus</taxon>
    </lineage>
</organism>
<evidence type="ECO:0000313" key="3">
    <source>
        <dbReference type="Proteomes" id="UP000710432"/>
    </source>
</evidence>
<evidence type="ECO:0000256" key="1">
    <source>
        <dbReference type="SAM" id="MobiDB-lite"/>
    </source>
</evidence>
<dbReference type="AlphaFoldDB" id="A0A8J6GF72"/>
<name>A0A8J6GF72_MICOH</name>
<dbReference type="Proteomes" id="UP000710432">
    <property type="component" value="Unassembled WGS sequence"/>
</dbReference>
<dbReference type="EMBL" id="JAATJU010022031">
    <property type="protein sequence ID" value="KAH0512246.1"/>
    <property type="molecule type" value="Genomic_DNA"/>
</dbReference>